<dbReference type="InterPro" id="IPR015421">
    <property type="entry name" value="PyrdxlP-dep_Trfase_major"/>
</dbReference>
<organism evidence="4 5">
    <name type="scientific">Bacillus capparidis</name>
    <dbReference type="NCBI Taxonomy" id="1840411"/>
    <lineage>
        <taxon>Bacteria</taxon>
        <taxon>Bacillati</taxon>
        <taxon>Bacillota</taxon>
        <taxon>Bacilli</taxon>
        <taxon>Bacillales</taxon>
        <taxon>Bacillaceae</taxon>
        <taxon>Bacillus</taxon>
    </lineage>
</organism>
<gene>
    <name evidence="4" type="ORF">JOC74_002476</name>
</gene>
<dbReference type="InterPro" id="IPR015424">
    <property type="entry name" value="PyrdxlP-dep_Trfase"/>
</dbReference>
<proteinExistence type="inferred from homology"/>
<accession>A0ABS4CWS9</accession>
<name>A0ABS4CWS9_9BACI</name>
<dbReference type="Gene3D" id="3.40.640.10">
    <property type="entry name" value="Type I PLP-dependent aspartate aminotransferase-like (Major domain)"/>
    <property type="match status" value="1"/>
</dbReference>
<comment type="similarity">
    <text evidence="3">Belongs to the trans-sulfuration enzymes family.</text>
</comment>
<comment type="caution">
    <text evidence="4">The sequence shown here is derived from an EMBL/GenBank/DDBJ whole genome shotgun (WGS) entry which is preliminary data.</text>
</comment>
<dbReference type="Proteomes" id="UP000674416">
    <property type="component" value="Unassembled WGS sequence"/>
</dbReference>
<dbReference type="EMBL" id="JAFDST010000002">
    <property type="protein sequence ID" value="MBP1081983.1"/>
    <property type="molecule type" value="Genomic_DNA"/>
</dbReference>
<dbReference type="SUPFAM" id="SSF53383">
    <property type="entry name" value="PLP-dependent transferases"/>
    <property type="match status" value="1"/>
</dbReference>
<sequence length="72" mass="8277">MAAIQLVLSLFRSGDSLLVPEDIYGGTYRLFDFFLESFGVTPIYALFRTVEETAAMITDGQKRSSWRHRQTR</sequence>
<dbReference type="Pfam" id="PF01053">
    <property type="entry name" value="Cys_Met_Meta_PP"/>
    <property type="match status" value="1"/>
</dbReference>
<reference evidence="4 5" key="1">
    <citation type="submission" date="2021-01" db="EMBL/GenBank/DDBJ databases">
        <title>Genomic Encyclopedia of Type Strains, Phase IV (KMG-IV): sequencing the most valuable type-strain genomes for metagenomic binning, comparative biology and taxonomic classification.</title>
        <authorList>
            <person name="Goeker M."/>
        </authorList>
    </citation>
    <scope>NUCLEOTIDE SEQUENCE [LARGE SCALE GENOMIC DNA]</scope>
    <source>
        <strain evidence="4 5">DSM 103394</strain>
    </source>
</reference>
<comment type="cofactor">
    <cofactor evidence="1 3">
        <name>pyridoxal 5'-phosphate</name>
        <dbReference type="ChEBI" id="CHEBI:597326"/>
    </cofactor>
</comment>
<keyword evidence="5" id="KW-1185">Reference proteome</keyword>
<protein>
    <submittedName>
        <fullName evidence="4">Cystathionine beta-lyase/cystathionine gamma-synthase</fullName>
    </submittedName>
</protein>
<evidence type="ECO:0000313" key="4">
    <source>
        <dbReference type="EMBL" id="MBP1081983.1"/>
    </source>
</evidence>
<evidence type="ECO:0000256" key="3">
    <source>
        <dbReference type="RuleBase" id="RU362118"/>
    </source>
</evidence>
<dbReference type="InterPro" id="IPR000277">
    <property type="entry name" value="Cys/Met-Metab_PyrdxlP-dep_enz"/>
</dbReference>
<keyword evidence="2 3" id="KW-0663">Pyridoxal phosphate</keyword>
<evidence type="ECO:0000313" key="5">
    <source>
        <dbReference type="Proteomes" id="UP000674416"/>
    </source>
</evidence>
<evidence type="ECO:0000256" key="2">
    <source>
        <dbReference type="ARBA" id="ARBA00022898"/>
    </source>
</evidence>
<evidence type="ECO:0000256" key="1">
    <source>
        <dbReference type="ARBA" id="ARBA00001933"/>
    </source>
</evidence>